<evidence type="ECO:0000313" key="2">
    <source>
        <dbReference type="Proteomes" id="UP001528823"/>
    </source>
</evidence>
<gene>
    <name evidence="1" type="ORF">ORQ98_10620</name>
</gene>
<sequence length="164" mass="18660">MEQQQYSEEEVGLYNPAYIGFILYSCIREYVENKVEGMHCALPFVVVPMAMSNTISHRLPKQYSTSISSWVTKNEGVLIDLVEQAESYIPIVQSACSFLLHKELITMKKSGTLLLKDSKLSKIPSLFNKSVHMKNSLRASRFLGKWFSHAPTTEIIFIQLGIRP</sequence>
<proteinExistence type="predicted"/>
<evidence type="ECO:0000313" key="1">
    <source>
        <dbReference type="EMBL" id="MDE1462425.1"/>
    </source>
</evidence>
<name>A0ABT5U7T0_9GAMM</name>
<dbReference type="Proteomes" id="UP001528823">
    <property type="component" value="Unassembled WGS sequence"/>
</dbReference>
<reference evidence="1 2" key="1">
    <citation type="submission" date="2022-11" db="EMBL/GenBank/DDBJ databases">
        <title>Spartinivicinus poritis sp. nov., isolated from scleractinian coral Porites lutea.</title>
        <authorList>
            <person name="Zhang G."/>
            <person name="Cai L."/>
            <person name="Wei Q."/>
        </authorList>
    </citation>
    <scope>NUCLEOTIDE SEQUENCE [LARGE SCALE GENOMIC DNA]</scope>
    <source>
        <strain evidence="1 2">A2-2</strain>
    </source>
</reference>
<organism evidence="1 2">
    <name type="scientific">Spartinivicinus poritis</name>
    <dbReference type="NCBI Taxonomy" id="2994640"/>
    <lineage>
        <taxon>Bacteria</taxon>
        <taxon>Pseudomonadati</taxon>
        <taxon>Pseudomonadota</taxon>
        <taxon>Gammaproteobacteria</taxon>
        <taxon>Oceanospirillales</taxon>
        <taxon>Zooshikellaceae</taxon>
        <taxon>Spartinivicinus</taxon>
    </lineage>
</organism>
<dbReference type="RefSeq" id="WP_274688780.1">
    <property type="nucleotide sequence ID" value="NZ_JAPMOU010000011.1"/>
</dbReference>
<dbReference type="InterPro" id="IPR045390">
    <property type="entry name" value="ABC-3C_MC3"/>
</dbReference>
<comment type="caution">
    <text evidence="1">The sequence shown here is derived from an EMBL/GenBank/DDBJ whole genome shotgun (WGS) entry which is preliminary data.</text>
</comment>
<dbReference type="EMBL" id="JAPMOU010000011">
    <property type="protein sequence ID" value="MDE1462425.1"/>
    <property type="molecule type" value="Genomic_DNA"/>
</dbReference>
<protein>
    <submittedName>
        <fullName evidence="1">DUF6521 family protein</fullName>
    </submittedName>
</protein>
<keyword evidence="2" id="KW-1185">Reference proteome</keyword>
<accession>A0ABT5U7T0</accession>
<dbReference type="Pfam" id="PF20131">
    <property type="entry name" value="MC3"/>
    <property type="match status" value="1"/>
</dbReference>